<dbReference type="RefSeq" id="WP_163286665.1">
    <property type="nucleotide sequence ID" value="NZ_JAAGVY010000044.1"/>
</dbReference>
<protein>
    <recommendedName>
        <fullName evidence="3">PorV/PorQ family protein</fullName>
    </recommendedName>
</protein>
<dbReference type="EMBL" id="JAAGVY010000044">
    <property type="protein sequence ID" value="NEN25206.1"/>
    <property type="molecule type" value="Genomic_DNA"/>
</dbReference>
<reference evidence="1 2" key="1">
    <citation type="submission" date="2020-02" db="EMBL/GenBank/DDBJ databases">
        <title>Out from the shadows clarifying the taxonomy of the family Cryomorphaceae and related taxa by utilizing the GTDB taxonomic framework.</title>
        <authorList>
            <person name="Bowman J.P."/>
        </authorList>
    </citation>
    <scope>NUCLEOTIDE SEQUENCE [LARGE SCALE GENOMIC DNA]</scope>
    <source>
        <strain evidence="1 2">QSSC 1-22</strain>
    </source>
</reference>
<evidence type="ECO:0008006" key="3">
    <source>
        <dbReference type="Google" id="ProtNLM"/>
    </source>
</evidence>
<organism evidence="1 2">
    <name type="scientific">Cryomorpha ignava</name>
    <dbReference type="NCBI Taxonomy" id="101383"/>
    <lineage>
        <taxon>Bacteria</taxon>
        <taxon>Pseudomonadati</taxon>
        <taxon>Bacteroidota</taxon>
        <taxon>Flavobacteriia</taxon>
        <taxon>Flavobacteriales</taxon>
        <taxon>Cryomorphaceae</taxon>
        <taxon>Cryomorpha</taxon>
    </lineage>
</organism>
<sequence>MRTLLFIILLNIPFFATAQYKTLLRESFFGRQPSARAEAMGKTYTSIDGDLATIYFNPAGISSIRGVEVNSSYTPPGYYLTEGYYTFFAAGVKVNDYLRLAFSQFQFNLGKTEFLSARVPPFAKHNTLTIASEPIKNLFIGLNANLLVYETGVIGEEISFYLDLGAIKKFEFLQKESTGHSVNIGASVSNFTMSVMTFGNNKFESASELPVTGRFGVSYQFLLDKHLLHENLETLKFLIQGDYQNVFNSDFYTAYRGGGEVLLLEILALRIGYYKEEENDLRLPLENYDEISAITTGFGLQLPLNKLTNLPLNIRFDYTSLPQQPYSNTFSNFDNFTTYSLRLNWLFKEKDKSLKS</sequence>
<gene>
    <name evidence="1" type="ORF">G3O08_17045</name>
</gene>
<evidence type="ECO:0000313" key="1">
    <source>
        <dbReference type="EMBL" id="NEN25206.1"/>
    </source>
</evidence>
<dbReference type="AlphaFoldDB" id="A0A7K3WUN2"/>
<comment type="caution">
    <text evidence="1">The sequence shown here is derived from an EMBL/GenBank/DDBJ whole genome shotgun (WGS) entry which is preliminary data.</text>
</comment>
<dbReference type="Gene3D" id="2.40.160.60">
    <property type="entry name" value="Outer membrane protein transport protein (OMPP1/FadL/TodX)"/>
    <property type="match status" value="1"/>
</dbReference>
<proteinExistence type="predicted"/>
<dbReference type="Proteomes" id="UP000486602">
    <property type="component" value="Unassembled WGS sequence"/>
</dbReference>
<evidence type="ECO:0000313" key="2">
    <source>
        <dbReference type="Proteomes" id="UP000486602"/>
    </source>
</evidence>
<keyword evidence="2" id="KW-1185">Reference proteome</keyword>
<accession>A0A7K3WUN2</accession>
<name>A0A7K3WUN2_9FLAO</name>